<evidence type="ECO:0000256" key="3">
    <source>
        <dbReference type="ARBA" id="ARBA00022630"/>
    </source>
</evidence>
<dbReference type="PANTHER" id="PTHR11552">
    <property type="entry name" value="GLUCOSE-METHANOL-CHOLINE GMC OXIDOREDUCTASE"/>
    <property type="match status" value="1"/>
</dbReference>
<dbReference type="InterPro" id="IPR007867">
    <property type="entry name" value="GMC_OxRtase_C"/>
</dbReference>
<evidence type="ECO:0000313" key="8">
    <source>
        <dbReference type="Proteomes" id="UP000438106"/>
    </source>
</evidence>
<comment type="similarity">
    <text evidence="2">Belongs to the GMC oxidoreductase family.</text>
</comment>
<dbReference type="PROSITE" id="PS00624">
    <property type="entry name" value="GMC_OXRED_2"/>
    <property type="match status" value="1"/>
</dbReference>
<feature type="binding site" evidence="5">
    <location>
        <position position="222"/>
    </location>
    <ligand>
        <name>FAD</name>
        <dbReference type="ChEBI" id="CHEBI:57692"/>
    </ligand>
</feature>
<feature type="domain" description="Glucose-methanol-choline oxidoreductase N-terminal" evidence="6">
    <location>
        <begin position="257"/>
        <end position="271"/>
    </location>
</feature>
<dbReference type="Proteomes" id="UP000438106">
    <property type="component" value="Unassembled WGS sequence"/>
</dbReference>
<dbReference type="InterPro" id="IPR036188">
    <property type="entry name" value="FAD/NAD-bd_sf"/>
</dbReference>
<gene>
    <name evidence="7" type="ORF">GO014_04955</name>
</gene>
<dbReference type="GO" id="GO:0016874">
    <property type="term" value="F:ligase activity"/>
    <property type="evidence" value="ECO:0007669"/>
    <property type="project" value="UniProtKB-KW"/>
</dbReference>
<dbReference type="EMBL" id="WQRF01000001">
    <property type="protein sequence ID" value="MVS98370.1"/>
    <property type="molecule type" value="Genomic_DNA"/>
</dbReference>
<dbReference type="Pfam" id="PF00732">
    <property type="entry name" value="GMC_oxred_N"/>
    <property type="match status" value="1"/>
</dbReference>
<name>A0A7X3FR71_9HYPH</name>
<dbReference type="Gene3D" id="3.50.50.60">
    <property type="entry name" value="FAD/NAD(P)-binding domain"/>
    <property type="match status" value="1"/>
</dbReference>
<keyword evidence="3" id="KW-0285">Flavoprotein</keyword>
<keyword evidence="8" id="KW-1185">Reference proteome</keyword>
<dbReference type="InterPro" id="IPR012132">
    <property type="entry name" value="GMC_OxRdtase"/>
</dbReference>
<evidence type="ECO:0000256" key="4">
    <source>
        <dbReference type="ARBA" id="ARBA00022827"/>
    </source>
</evidence>
<comment type="cofactor">
    <cofactor evidence="1 5">
        <name>FAD</name>
        <dbReference type="ChEBI" id="CHEBI:57692"/>
    </cofactor>
</comment>
<feature type="binding site" evidence="5">
    <location>
        <position position="86"/>
    </location>
    <ligand>
        <name>FAD</name>
        <dbReference type="ChEBI" id="CHEBI:57692"/>
    </ligand>
</feature>
<proteinExistence type="inferred from homology"/>
<evidence type="ECO:0000256" key="1">
    <source>
        <dbReference type="ARBA" id="ARBA00001974"/>
    </source>
</evidence>
<feature type="binding site" evidence="5">
    <location>
        <begin position="94"/>
        <end position="97"/>
    </location>
    <ligand>
        <name>FAD</name>
        <dbReference type="ChEBI" id="CHEBI:57692"/>
    </ligand>
</feature>
<dbReference type="PIRSF" id="PIRSF000137">
    <property type="entry name" value="Alcohol_oxidase"/>
    <property type="match status" value="1"/>
</dbReference>
<dbReference type="Gene3D" id="3.30.560.10">
    <property type="entry name" value="Glucose Oxidase, domain 3"/>
    <property type="match status" value="1"/>
</dbReference>
<evidence type="ECO:0000256" key="2">
    <source>
        <dbReference type="ARBA" id="ARBA00010790"/>
    </source>
</evidence>
<accession>A0A7X3FR71</accession>
<dbReference type="SUPFAM" id="SSF54373">
    <property type="entry name" value="FAD-linked reductases, C-terminal domain"/>
    <property type="match status" value="1"/>
</dbReference>
<comment type="caution">
    <text evidence="7">The sequence shown here is derived from an EMBL/GenBank/DDBJ whole genome shotgun (WGS) entry which is preliminary data.</text>
</comment>
<dbReference type="AlphaFoldDB" id="A0A7X3FR71"/>
<evidence type="ECO:0000259" key="6">
    <source>
        <dbReference type="PROSITE" id="PS00624"/>
    </source>
</evidence>
<reference evidence="7 8" key="1">
    <citation type="submission" date="2019-12" db="EMBL/GenBank/DDBJ databases">
        <title>Devosia maris sp. nov., isolated from the deep seawater.</title>
        <authorList>
            <person name="Liu Y."/>
        </authorList>
    </citation>
    <scope>NUCLEOTIDE SEQUENCE [LARGE SCALE GENOMIC DNA]</scope>
    <source>
        <strain evidence="7 8">L53-10-65</strain>
    </source>
</reference>
<dbReference type="GO" id="GO:0016614">
    <property type="term" value="F:oxidoreductase activity, acting on CH-OH group of donors"/>
    <property type="evidence" value="ECO:0007669"/>
    <property type="project" value="InterPro"/>
</dbReference>
<evidence type="ECO:0000313" key="7">
    <source>
        <dbReference type="EMBL" id="MVS98370.1"/>
    </source>
</evidence>
<dbReference type="PANTHER" id="PTHR11552:SF147">
    <property type="entry name" value="CHOLINE DEHYDROGENASE, MITOCHONDRIAL"/>
    <property type="match status" value="1"/>
</dbReference>
<dbReference type="InterPro" id="IPR000172">
    <property type="entry name" value="GMC_OxRdtase_N"/>
</dbReference>
<dbReference type="GO" id="GO:0050660">
    <property type="term" value="F:flavin adenine dinucleotide binding"/>
    <property type="evidence" value="ECO:0007669"/>
    <property type="project" value="InterPro"/>
</dbReference>
<organism evidence="7 8">
    <name type="scientific">Devosia marina</name>
    <dbReference type="NCBI Taxonomy" id="2683198"/>
    <lineage>
        <taxon>Bacteria</taxon>
        <taxon>Pseudomonadati</taxon>
        <taxon>Pseudomonadota</taxon>
        <taxon>Alphaproteobacteria</taxon>
        <taxon>Hyphomicrobiales</taxon>
        <taxon>Devosiaceae</taxon>
        <taxon>Devosia</taxon>
    </lineage>
</organism>
<dbReference type="Pfam" id="PF05199">
    <property type="entry name" value="GMC_oxred_C"/>
    <property type="match status" value="1"/>
</dbReference>
<keyword evidence="7" id="KW-0436">Ligase</keyword>
<keyword evidence="4 5" id="KW-0274">FAD</keyword>
<evidence type="ECO:0000256" key="5">
    <source>
        <dbReference type="PIRSR" id="PIRSR000137-2"/>
    </source>
</evidence>
<dbReference type="SUPFAM" id="SSF51905">
    <property type="entry name" value="FAD/NAD(P)-binding domain"/>
    <property type="match status" value="1"/>
</dbReference>
<sequence length="533" mass="57805">MNHTSTEADFVIVGGGSAGCVLATRLSEDPTVKVVLIEAGSRDSSIYLHLPVTYYKTTGPAFTWGFQTAPQEHQGGMVTPFTQPRVLGGGSSVNAQVYMRGIPRDYDDWRDVYGCHGWGFSDVLPVFKDAENNDRLSEPMHGTDGPLQVSDQAYTHPLTRAWIKACQQAGMPYNSDFNSGDPAGCGLYQVTNRAGKRSSTANAYLHPVENRANLKVFTDAHVTRVLFEGRRAIGVEVRQGGTLSRIKATRETIITSGAIGTPHLLQKSGIGPAGWLKDAGVEVLYDAPEAGANLQDHLDVFLIHELNGPNSYDKFKKPHWMAWAGLQFAAFRSGPVTSNVVEGGAFWWVDRDDPYPDVQFHFLAGAGVEAGIPEVPTGNGCTLNAYLVRPKSRGTVKVSGKADSGPIIDPNYLSAPEDLQKTVDAVKLGRKIMEQSALSGFLSREHFPGSKTSTDAELEDFVRAQARTGYHPAGTCRMGSDERSVVDTELRVRGVDGLRIADNSIMPRLVSANTNATAIMIAERAARFIRGNH</sequence>
<protein>
    <submittedName>
        <fullName evidence="7">Alanine-phosphoribitol ligase</fullName>
    </submittedName>
</protein>